<evidence type="ECO:0000313" key="2">
    <source>
        <dbReference type="EMBL" id="KAH6688040.1"/>
    </source>
</evidence>
<sequence>MNAQDRLPAQPDLSLERLHGDLLTFLPGVSASLLTFVVFGTTKTFRDYMKSRLLPRRLRNVFVSRGTHRLESGPPSPALPPAAPSYDLDAPLSRVGTAESIRLSEIHVERHGRIDDVRDWPMWRNASPNRKQDAVVMSVPRI</sequence>
<feature type="transmembrane region" description="Helical" evidence="1">
    <location>
        <begin position="22"/>
        <end position="42"/>
    </location>
</feature>
<accession>A0A9P8VBG4</accession>
<keyword evidence="3" id="KW-1185">Reference proteome</keyword>
<comment type="caution">
    <text evidence="2">The sequence shown here is derived from an EMBL/GenBank/DDBJ whole genome shotgun (WGS) entry which is preliminary data.</text>
</comment>
<evidence type="ECO:0000313" key="3">
    <source>
        <dbReference type="Proteomes" id="UP000770015"/>
    </source>
</evidence>
<evidence type="ECO:0000256" key="1">
    <source>
        <dbReference type="SAM" id="Phobius"/>
    </source>
</evidence>
<gene>
    <name evidence="2" type="ORF">F5X68DRAFT_8173</name>
</gene>
<dbReference type="AlphaFoldDB" id="A0A9P8VBG4"/>
<dbReference type="EMBL" id="JAGSXJ010000010">
    <property type="protein sequence ID" value="KAH6688040.1"/>
    <property type="molecule type" value="Genomic_DNA"/>
</dbReference>
<keyword evidence="1" id="KW-0472">Membrane</keyword>
<proteinExistence type="predicted"/>
<organism evidence="2 3">
    <name type="scientific">Plectosphaerella plurivora</name>
    <dbReference type="NCBI Taxonomy" id="936078"/>
    <lineage>
        <taxon>Eukaryota</taxon>
        <taxon>Fungi</taxon>
        <taxon>Dikarya</taxon>
        <taxon>Ascomycota</taxon>
        <taxon>Pezizomycotina</taxon>
        <taxon>Sordariomycetes</taxon>
        <taxon>Hypocreomycetidae</taxon>
        <taxon>Glomerellales</taxon>
        <taxon>Plectosphaerellaceae</taxon>
        <taxon>Plectosphaerella</taxon>
    </lineage>
</organism>
<reference evidence="2" key="1">
    <citation type="journal article" date="2021" name="Nat. Commun.">
        <title>Genetic determinants of endophytism in the Arabidopsis root mycobiome.</title>
        <authorList>
            <person name="Mesny F."/>
            <person name="Miyauchi S."/>
            <person name="Thiergart T."/>
            <person name="Pickel B."/>
            <person name="Atanasova L."/>
            <person name="Karlsson M."/>
            <person name="Huettel B."/>
            <person name="Barry K.W."/>
            <person name="Haridas S."/>
            <person name="Chen C."/>
            <person name="Bauer D."/>
            <person name="Andreopoulos W."/>
            <person name="Pangilinan J."/>
            <person name="LaButti K."/>
            <person name="Riley R."/>
            <person name="Lipzen A."/>
            <person name="Clum A."/>
            <person name="Drula E."/>
            <person name="Henrissat B."/>
            <person name="Kohler A."/>
            <person name="Grigoriev I.V."/>
            <person name="Martin F.M."/>
            <person name="Hacquard S."/>
        </authorList>
    </citation>
    <scope>NUCLEOTIDE SEQUENCE</scope>
    <source>
        <strain evidence="2">MPI-SDFR-AT-0117</strain>
    </source>
</reference>
<keyword evidence="1" id="KW-0812">Transmembrane</keyword>
<dbReference type="OrthoDB" id="5287295at2759"/>
<keyword evidence="1" id="KW-1133">Transmembrane helix</keyword>
<name>A0A9P8VBG4_9PEZI</name>
<protein>
    <submittedName>
        <fullName evidence="2">Uncharacterized protein</fullName>
    </submittedName>
</protein>
<dbReference type="Proteomes" id="UP000770015">
    <property type="component" value="Unassembled WGS sequence"/>
</dbReference>